<dbReference type="OrthoDB" id="511599at2759"/>
<organism evidence="1 2">
    <name type="scientific">Glutinoglossum americanum</name>
    <dbReference type="NCBI Taxonomy" id="1670608"/>
    <lineage>
        <taxon>Eukaryota</taxon>
        <taxon>Fungi</taxon>
        <taxon>Dikarya</taxon>
        <taxon>Ascomycota</taxon>
        <taxon>Pezizomycotina</taxon>
        <taxon>Geoglossomycetes</taxon>
        <taxon>Geoglossales</taxon>
        <taxon>Geoglossaceae</taxon>
        <taxon>Glutinoglossum</taxon>
    </lineage>
</organism>
<dbReference type="AlphaFoldDB" id="A0A9P8I971"/>
<dbReference type="Proteomes" id="UP000698800">
    <property type="component" value="Unassembled WGS sequence"/>
</dbReference>
<evidence type="ECO:0000313" key="2">
    <source>
        <dbReference type="Proteomes" id="UP000698800"/>
    </source>
</evidence>
<reference evidence="1" key="1">
    <citation type="submission" date="2021-03" db="EMBL/GenBank/DDBJ databases">
        <title>Comparative genomics and phylogenomic investigation of the class Geoglossomycetes provide insights into ecological specialization and systematics.</title>
        <authorList>
            <person name="Melie T."/>
            <person name="Pirro S."/>
            <person name="Miller A.N."/>
            <person name="Quandt A."/>
        </authorList>
    </citation>
    <scope>NUCLEOTIDE SEQUENCE</scope>
    <source>
        <strain evidence="1">GBOQ0MN5Z8</strain>
    </source>
</reference>
<dbReference type="EMBL" id="JAGHQL010000012">
    <property type="protein sequence ID" value="KAH0544922.1"/>
    <property type="molecule type" value="Genomic_DNA"/>
</dbReference>
<gene>
    <name evidence="1" type="ORF">FGG08_001002</name>
</gene>
<name>A0A9P8I971_9PEZI</name>
<evidence type="ECO:0000313" key="1">
    <source>
        <dbReference type="EMBL" id="KAH0544922.1"/>
    </source>
</evidence>
<protein>
    <submittedName>
        <fullName evidence="1">Uncharacterized protein</fullName>
    </submittedName>
</protein>
<accession>A0A9P8I971</accession>
<proteinExistence type="predicted"/>
<sequence>MYADSIADSESYLSAWNMFSDAAVKYKQVYNQTPILVIDNVDKLAPDQLDAWPRSEELVRVDDMSKEQTFQYHKLLGIGDDQIAPIYDLVGGRIGRLRDVVRDLNAGISFQEVRERLFEVAEGQLKKALILPRERYHKQGAAVIRELLKNGSVSGPHYAHLMGEAGDELLNMNAFSPFGGFRGGPVTFQSTEMQQYCEENASF</sequence>
<comment type="caution">
    <text evidence="1">The sequence shown here is derived from an EMBL/GenBank/DDBJ whole genome shotgun (WGS) entry which is preliminary data.</text>
</comment>
<keyword evidence="2" id="KW-1185">Reference proteome</keyword>